<feature type="transmembrane region" description="Helical" evidence="6">
    <location>
        <begin position="73"/>
        <end position="90"/>
    </location>
</feature>
<evidence type="ECO:0000256" key="4">
    <source>
        <dbReference type="ARBA" id="ARBA00022989"/>
    </source>
</evidence>
<dbReference type="PANTHER" id="PTHR21716">
    <property type="entry name" value="TRANSMEMBRANE PROTEIN"/>
    <property type="match status" value="1"/>
</dbReference>
<comment type="similarity">
    <text evidence="2">Belongs to the autoinducer-2 exporter (AI-2E) (TC 2.A.86) family.</text>
</comment>
<evidence type="ECO:0000256" key="5">
    <source>
        <dbReference type="ARBA" id="ARBA00023136"/>
    </source>
</evidence>
<accession>A0ABY7YPT7</accession>
<keyword evidence="4 6" id="KW-1133">Transmembrane helix</keyword>
<evidence type="ECO:0000256" key="1">
    <source>
        <dbReference type="ARBA" id="ARBA00004141"/>
    </source>
</evidence>
<dbReference type="Pfam" id="PF01594">
    <property type="entry name" value="AI-2E_transport"/>
    <property type="match status" value="1"/>
</dbReference>
<keyword evidence="8" id="KW-1185">Reference proteome</keyword>
<dbReference type="Proteomes" id="UP001220530">
    <property type="component" value="Chromosome"/>
</dbReference>
<name>A0ABY7YPT7_9HYPH</name>
<proteinExistence type="inferred from homology"/>
<comment type="subcellular location">
    <subcellularLocation>
        <location evidence="1">Membrane</location>
        <topology evidence="1">Multi-pass membrane protein</topology>
    </subcellularLocation>
</comment>
<organism evidence="7 8">
    <name type="scientific">Devosia algicola</name>
    <dbReference type="NCBI Taxonomy" id="3026418"/>
    <lineage>
        <taxon>Bacteria</taxon>
        <taxon>Pseudomonadati</taxon>
        <taxon>Pseudomonadota</taxon>
        <taxon>Alphaproteobacteria</taxon>
        <taxon>Hyphomicrobiales</taxon>
        <taxon>Devosiaceae</taxon>
        <taxon>Devosia</taxon>
    </lineage>
</organism>
<keyword evidence="3 6" id="KW-0812">Transmembrane</keyword>
<evidence type="ECO:0000313" key="7">
    <source>
        <dbReference type="EMBL" id="WDR03338.1"/>
    </source>
</evidence>
<feature type="transmembrane region" description="Helical" evidence="6">
    <location>
        <begin position="36"/>
        <end position="61"/>
    </location>
</feature>
<protein>
    <submittedName>
        <fullName evidence="7">AI-2E family transporter</fullName>
    </submittedName>
</protein>
<feature type="transmembrane region" description="Helical" evidence="6">
    <location>
        <begin position="110"/>
        <end position="141"/>
    </location>
</feature>
<reference evidence="7 8" key="1">
    <citation type="submission" date="2023-02" db="EMBL/GenBank/DDBJ databases">
        <title>Devosia algicola sp. nov., isolated from the phycosphere of marine algae.</title>
        <authorList>
            <person name="Kim J.M."/>
            <person name="Lee J.K."/>
            <person name="Choi B.J."/>
            <person name="Bayburt H."/>
            <person name="Jeon C.O."/>
        </authorList>
    </citation>
    <scope>NUCLEOTIDE SEQUENCE [LARGE SCALE GENOMIC DNA]</scope>
    <source>
        <strain evidence="7 8">G20-9</strain>
    </source>
</reference>
<dbReference type="PANTHER" id="PTHR21716:SF64">
    <property type="entry name" value="AI-2 TRANSPORT PROTEIN TQSA"/>
    <property type="match status" value="1"/>
</dbReference>
<dbReference type="InterPro" id="IPR002549">
    <property type="entry name" value="AI-2E-like"/>
</dbReference>
<evidence type="ECO:0000256" key="6">
    <source>
        <dbReference type="SAM" id="Phobius"/>
    </source>
</evidence>
<gene>
    <name evidence="7" type="ORF">PSQ19_04125</name>
</gene>
<evidence type="ECO:0000256" key="2">
    <source>
        <dbReference type="ARBA" id="ARBA00009773"/>
    </source>
</evidence>
<dbReference type="EMBL" id="CP118246">
    <property type="protein sequence ID" value="WDR03338.1"/>
    <property type="molecule type" value="Genomic_DNA"/>
</dbReference>
<sequence>MISIASMAGVIRGQGGVVLIDMAYYATALSLVGLNFGLAIGLIAGFLSFVPFLGFTLGFGLSMGIAVVQFGDNWVLIAVVFAIYMIGQFIEGNVLYPKLVGSSININPVWLMFALLAFGALFGFVGLLLAVPLAAIGAVLIRFGVAKYKSSTLYLGHNGGTGGDPV</sequence>
<keyword evidence="5 6" id="KW-0472">Membrane</keyword>
<evidence type="ECO:0000256" key="3">
    <source>
        <dbReference type="ARBA" id="ARBA00022692"/>
    </source>
</evidence>
<dbReference type="RefSeq" id="WP_282219732.1">
    <property type="nucleotide sequence ID" value="NZ_CP118246.1"/>
</dbReference>
<evidence type="ECO:0000313" key="8">
    <source>
        <dbReference type="Proteomes" id="UP001220530"/>
    </source>
</evidence>